<comment type="caution">
    <text evidence="1">The sequence shown here is derived from an EMBL/GenBank/DDBJ whole genome shotgun (WGS) entry which is preliminary data.</text>
</comment>
<proteinExistence type="predicted"/>
<organism evidence="1 2">
    <name type="scientific">Centaurea solstitialis</name>
    <name type="common">yellow star-thistle</name>
    <dbReference type="NCBI Taxonomy" id="347529"/>
    <lineage>
        <taxon>Eukaryota</taxon>
        <taxon>Viridiplantae</taxon>
        <taxon>Streptophyta</taxon>
        <taxon>Embryophyta</taxon>
        <taxon>Tracheophyta</taxon>
        <taxon>Spermatophyta</taxon>
        <taxon>Magnoliopsida</taxon>
        <taxon>eudicotyledons</taxon>
        <taxon>Gunneridae</taxon>
        <taxon>Pentapetalae</taxon>
        <taxon>asterids</taxon>
        <taxon>campanulids</taxon>
        <taxon>Asterales</taxon>
        <taxon>Asteraceae</taxon>
        <taxon>Carduoideae</taxon>
        <taxon>Cardueae</taxon>
        <taxon>Centaureinae</taxon>
        <taxon>Centaurea</taxon>
    </lineage>
</organism>
<dbReference type="Proteomes" id="UP001172457">
    <property type="component" value="Chromosome 2"/>
</dbReference>
<accession>A0AA38U391</accession>
<dbReference type="AlphaFoldDB" id="A0AA38U391"/>
<dbReference type="EMBL" id="JARYMX010000002">
    <property type="protein sequence ID" value="KAJ9561668.1"/>
    <property type="molecule type" value="Genomic_DNA"/>
</dbReference>
<evidence type="ECO:0000313" key="1">
    <source>
        <dbReference type="EMBL" id="KAJ9561668.1"/>
    </source>
</evidence>
<evidence type="ECO:0000313" key="2">
    <source>
        <dbReference type="Proteomes" id="UP001172457"/>
    </source>
</evidence>
<keyword evidence="2" id="KW-1185">Reference proteome</keyword>
<gene>
    <name evidence="1" type="ORF">OSB04_006828</name>
</gene>
<reference evidence="1" key="1">
    <citation type="submission" date="2023-03" db="EMBL/GenBank/DDBJ databases">
        <title>Chromosome-scale reference genome and RAD-based genetic map of yellow starthistle (Centaurea solstitialis) reveal putative structural variation and QTLs associated with invader traits.</title>
        <authorList>
            <person name="Reatini B."/>
            <person name="Cang F.A."/>
            <person name="Jiang Q."/>
            <person name="Mckibben M.T.W."/>
            <person name="Barker M.S."/>
            <person name="Rieseberg L.H."/>
            <person name="Dlugosch K.M."/>
        </authorList>
    </citation>
    <scope>NUCLEOTIDE SEQUENCE</scope>
    <source>
        <strain evidence="1">CAN-66</strain>
        <tissue evidence="1">Leaf</tissue>
    </source>
</reference>
<name>A0AA38U391_9ASTR</name>
<sequence>MNGVISVEFVKIATKFGRSSDKESSQGLSAQVCYWDGIKCVKRLCMFNRGERGPKAKTEPNRNR</sequence>
<protein>
    <submittedName>
        <fullName evidence="1">Uncharacterized protein</fullName>
    </submittedName>
</protein>